<proteinExistence type="predicted"/>
<organism evidence="1 2">
    <name type="scientific">Vaccinium darrowii</name>
    <dbReference type="NCBI Taxonomy" id="229202"/>
    <lineage>
        <taxon>Eukaryota</taxon>
        <taxon>Viridiplantae</taxon>
        <taxon>Streptophyta</taxon>
        <taxon>Embryophyta</taxon>
        <taxon>Tracheophyta</taxon>
        <taxon>Spermatophyta</taxon>
        <taxon>Magnoliopsida</taxon>
        <taxon>eudicotyledons</taxon>
        <taxon>Gunneridae</taxon>
        <taxon>Pentapetalae</taxon>
        <taxon>asterids</taxon>
        <taxon>Ericales</taxon>
        <taxon>Ericaceae</taxon>
        <taxon>Vaccinioideae</taxon>
        <taxon>Vaccinieae</taxon>
        <taxon>Vaccinium</taxon>
    </lineage>
</organism>
<keyword evidence="2" id="KW-1185">Reference proteome</keyword>
<evidence type="ECO:0000313" key="2">
    <source>
        <dbReference type="Proteomes" id="UP000828048"/>
    </source>
</evidence>
<accession>A0ACB7ZJT3</accession>
<dbReference type="EMBL" id="CM037159">
    <property type="protein sequence ID" value="KAH7865973.1"/>
    <property type="molecule type" value="Genomic_DNA"/>
</dbReference>
<reference evidence="1 2" key="1">
    <citation type="journal article" date="2021" name="Hortic Res">
        <title>High-quality reference genome and annotation aids understanding of berry development for evergreen blueberry (Vaccinium darrowii).</title>
        <authorList>
            <person name="Yu J."/>
            <person name="Hulse-Kemp A.M."/>
            <person name="Babiker E."/>
            <person name="Staton M."/>
        </authorList>
    </citation>
    <scope>NUCLEOTIDE SEQUENCE [LARGE SCALE GENOMIC DNA]</scope>
    <source>
        <strain evidence="2">cv. NJ 8807/NJ 8810</strain>
        <tissue evidence="1">Young leaf</tissue>
    </source>
</reference>
<evidence type="ECO:0000313" key="1">
    <source>
        <dbReference type="EMBL" id="KAH7865973.1"/>
    </source>
</evidence>
<protein>
    <submittedName>
        <fullName evidence="1">Uncharacterized protein</fullName>
    </submittedName>
</protein>
<dbReference type="Proteomes" id="UP000828048">
    <property type="component" value="Chromosome 9"/>
</dbReference>
<gene>
    <name evidence="1" type="ORF">Vadar_013752</name>
</gene>
<comment type="caution">
    <text evidence="1">The sequence shown here is derived from an EMBL/GenBank/DDBJ whole genome shotgun (WGS) entry which is preliminary data.</text>
</comment>
<sequence>MLVPLNGKDLWTTAITQQMLPPDVCRRGGRPKKARRIEPGEQATDNPDPTRLGRKGSKMRCNKCDVLGHNKRRCRKGLVHYLFNAIMHEPIVEESGQPIVEEATPVVEQSAHGTSGQVRRNMKKAKQGMVEEGPTQSQP</sequence>
<name>A0ACB7ZJT3_9ERIC</name>